<dbReference type="Gene3D" id="1.20.1740.10">
    <property type="entry name" value="Amino acid/polyamine transporter I"/>
    <property type="match status" value="1"/>
</dbReference>
<keyword evidence="5 6" id="KW-0472">Membrane</keyword>
<keyword evidence="8" id="KW-1185">Reference proteome</keyword>
<evidence type="ECO:0000313" key="8">
    <source>
        <dbReference type="Proteomes" id="UP000289952"/>
    </source>
</evidence>
<dbReference type="GO" id="GO:0005886">
    <property type="term" value="C:plasma membrane"/>
    <property type="evidence" value="ECO:0007669"/>
    <property type="project" value="UniProtKB-SubCell"/>
</dbReference>
<sequence>MGKHFTAKTFTLFTINFIVGLGFITTITSVLNLGYWGYIVIVLSLLTVLGTSLVFSRLSNVYSEQYGGSYAFARNIDDDIVNHTYSMKKNWKLSFKQRFKKSFKRNFIFFIGWNQFIQTPILSSISPLLLSRIIEDILNPQTPNLELIIWIIRSLAVILFGVLIIISTFGLKLSKKVILVSSILKWFVLGIGLILIMSQITGNGYIESFQRSKKISAKLIFSSTLLFIFAFAGIEDMAAMTKDVHFKNFRVILLSAIGLIFVFYMVAYSIMLGLKESFIDKKFYEYYNFSLCVFGLIIFVIGFISGDIGYKITQTVSTARKLVPLAEDNLIDDRFALKNKNNEYKKAIIFVALYTLISMIVLSLIVLLAPKNQQGDYFDAVINMSSIALLLEDIMTFIVAFILEKKKKIALIPSWEKIAYILSIIWASFLLITFFIPNIFGASHTTETIFTILGYIVFLLSGSLVRLYSYYQYKNKLKHLKEKAILSHH</sequence>
<feature type="transmembrane region" description="Helical" evidence="6">
    <location>
        <begin position="150"/>
        <end position="171"/>
    </location>
</feature>
<gene>
    <name evidence="7" type="ORF">NCTC10118_00735</name>
</gene>
<dbReference type="InterPro" id="IPR050367">
    <property type="entry name" value="APC_superfamily"/>
</dbReference>
<feature type="transmembrane region" description="Helical" evidence="6">
    <location>
        <begin position="347"/>
        <end position="369"/>
    </location>
</feature>
<evidence type="ECO:0000256" key="1">
    <source>
        <dbReference type="ARBA" id="ARBA00004651"/>
    </source>
</evidence>
<dbReference type="EMBL" id="LR214972">
    <property type="protein sequence ID" value="VEU63681.1"/>
    <property type="molecule type" value="Genomic_DNA"/>
</dbReference>
<feature type="transmembrane region" description="Helical" evidence="6">
    <location>
        <begin position="183"/>
        <end position="200"/>
    </location>
</feature>
<proteinExistence type="predicted"/>
<evidence type="ECO:0000256" key="5">
    <source>
        <dbReference type="ARBA" id="ARBA00023136"/>
    </source>
</evidence>
<feature type="transmembrane region" description="Helical" evidence="6">
    <location>
        <begin position="220"/>
        <end position="239"/>
    </location>
</feature>
<evidence type="ECO:0000256" key="2">
    <source>
        <dbReference type="ARBA" id="ARBA00022475"/>
    </source>
</evidence>
<feature type="transmembrane region" description="Helical" evidence="6">
    <location>
        <begin position="36"/>
        <end position="55"/>
    </location>
</feature>
<protein>
    <recommendedName>
        <fullName evidence="9">Amino acid permease</fullName>
    </recommendedName>
</protein>
<dbReference type="OrthoDB" id="396415at2"/>
<evidence type="ECO:0000313" key="7">
    <source>
        <dbReference type="EMBL" id="VEU63681.1"/>
    </source>
</evidence>
<dbReference type="Pfam" id="PF13520">
    <property type="entry name" value="AA_permease_2"/>
    <property type="match status" value="1"/>
</dbReference>
<dbReference type="GO" id="GO:0022857">
    <property type="term" value="F:transmembrane transporter activity"/>
    <property type="evidence" value="ECO:0007669"/>
    <property type="project" value="InterPro"/>
</dbReference>
<feature type="transmembrane region" description="Helical" evidence="6">
    <location>
        <begin position="251"/>
        <end position="274"/>
    </location>
</feature>
<organism evidence="7 8">
    <name type="scientific">Mycoplasmopsis bovirhinis</name>
    <dbReference type="NCBI Taxonomy" id="29553"/>
    <lineage>
        <taxon>Bacteria</taxon>
        <taxon>Bacillati</taxon>
        <taxon>Mycoplasmatota</taxon>
        <taxon>Mycoplasmoidales</taxon>
        <taxon>Metamycoplasmataceae</taxon>
        <taxon>Mycoplasmopsis</taxon>
    </lineage>
</organism>
<keyword evidence="4 6" id="KW-1133">Transmembrane helix</keyword>
<accession>A0A449AF99</accession>
<dbReference type="PIRSF" id="PIRSF006060">
    <property type="entry name" value="AA_transporter"/>
    <property type="match status" value="1"/>
</dbReference>
<dbReference type="PANTHER" id="PTHR42770">
    <property type="entry name" value="AMINO ACID TRANSPORTER-RELATED"/>
    <property type="match status" value="1"/>
</dbReference>
<dbReference type="InterPro" id="IPR002293">
    <property type="entry name" value="AA/rel_permease1"/>
</dbReference>
<dbReference type="AlphaFoldDB" id="A0A449AF99"/>
<feature type="transmembrane region" description="Helical" evidence="6">
    <location>
        <begin position="381"/>
        <end position="403"/>
    </location>
</feature>
<dbReference type="Proteomes" id="UP000289952">
    <property type="component" value="Chromosome"/>
</dbReference>
<evidence type="ECO:0000256" key="6">
    <source>
        <dbReference type="SAM" id="Phobius"/>
    </source>
</evidence>
<feature type="transmembrane region" description="Helical" evidence="6">
    <location>
        <begin position="452"/>
        <end position="471"/>
    </location>
</feature>
<feature type="transmembrane region" description="Helical" evidence="6">
    <location>
        <begin position="12"/>
        <end position="30"/>
    </location>
</feature>
<evidence type="ECO:0000256" key="4">
    <source>
        <dbReference type="ARBA" id="ARBA00022989"/>
    </source>
</evidence>
<keyword evidence="2" id="KW-1003">Cell membrane</keyword>
<dbReference type="RefSeq" id="WP_129621868.1">
    <property type="nucleotide sequence ID" value="NZ_LR214972.1"/>
</dbReference>
<evidence type="ECO:0008006" key="9">
    <source>
        <dbReference type="Google" id="ProtNLM"/>
    </source>
</evidence>
<name>A0A449AF99_9BACT</name>
<dbReference type="PANTHER" id="PTHR42770:SF18">
    <property type="entry name" value="ARGININE_AGMATINE ANTIPORTER"/>
    <property type="match status" value="1"/>
</dbReference>
<feature type="transmembrane region" description="Helical" evidence="6">
    <location>
        <begin position="418"/>
        <end position="440"/>
    </location>
</feature>
<feature type="transmembrane region" description="Helical" evidence="6">
    <location>
        <begin position="286"/>
        <end position="304"/>
    </location>
</feature>
<evidence type="ECO:0000256" key="3">
    <source>
        <dbReference type="ARBA" id="ARBA00022692"/>
    </source>
</evidence>
<comment type="subcellular location">
    <subcellularLocation>
        <location evidence="1">Cell membrane</location>
        <topology evidence="1">Multi-pass membrane protein</topology>
    </subcellularLocation>
</comment>
<feature type="transmembrane region" description="Helical" evidence="6">
    <location>
        <begin position="107"/>
        <end position="130"/>
    </location>
</feature>
<reference evidence="7 8" key="1">
    <citation type="submission" date="2019-01" db="EMBL/GenBank/DDBJ databases">
        <authorList>
            <consortium name="Pathogen Informatics"/>
        </authorList>
    </citation>
    <scope>NUCLEOTIDE SEQUENCE [LARGE SCALE GENOMIC DNA]</scope>
    <source>
        <strain evidence="7 8">NCTC10118</strain>
    </source>
</reference>
<keyword evidence="3 6" id="KW-0812">Transmembrane</keyword>